<dbReference type="PANTHER" id="PTHR37305:SF1">
    <property type="entry name" value="MEMBRANE PROTEIN"/>
    <property type="match status" value="1"/>
</dbReference>
<dbReference type="OrthoDB" id="2295852at2"/>
<dbReference type="GO" id="GO:0005886">
    <property type="term" value="C:plasma membrane"/>
    <property type="evidence" value="ECO:0007669"/>
    <property type="project" value="UniProtKB-SubCell"/>
</dbReference>
<accession>A0A4Q0VGA2</accession>
<keyword evidence="1" id="KW-0472">Membrane</keyword>
<evidence type="ECO:0000256" key="1">
    <source>
        <dbReference type="SAM" id="Phobius"/>
    </source>
</evidence>
<keyword evidence="3" id="KW-1185">Reference proteome</keyword>
<gene>
    <name evidence="2" type="ORF">DXH47_10105</name>
</gene>
<proteinExistence type="predicted"/>
<reference evidence="2 3" key="1">
    <citation type="submission" date="2018-08" db="EMBL/GenBank/DDBJ databases">
        <title>Lactobacillus suantsai sp. nov., isolated from traditional fermented suan-tsai in Taiwan.</title>
        <authorList>
            <person name="Huang C.-H."/>
        </authorList>
    </citation>
    <scope>NUCLEOTIDE SEQUENCE [LARGE SCALE GENOMIC DNA]</scope>
    <source>
        <strain evidence="2 3">BCRC 12945</strain>
    </source>
</reference>
<keyword evidence="1" id="KW-1133">Transmembrane helix</keyword>
<evidence type="ECO:0000313" key="3">
    <source>
        <dbReference type="Proteomes" id="UP000290602"/>
    </source>
</evidence>
<dbReference type="PANTHER" id="PTHR37305">
    <property type="entry name" value="INTEGRAL MEMBRANE PROTEIN-RELATED"/>
    <property type="match status" value="1"/>
</dbReference>
<feature type="transmembrane region" description="Helical" evidence="1">
    <location>
        <begin position="198"/>
        <end position="217"/>
    </location>
</feature>
<organism evidence="2 3">
    <name type="scientific">Levilactobacillus suantsaii</name>
    <dbReference type="NCBI Taxonomy" id="2292255"/>
    <lineage>
        <taxon>Bacteria</taxon>
        <taxon>Bacillati</taxon>
        <taxon>Bacillota</taxon>
        <taxon>Bacilli</taxon>
        <taxon>Lactobacillales</taxon>
        <taxon>Lactobacillaceae</taxon>
        <taxon>Levilactobacillus</taxon>
    </lineage>
</organism>
<sequence>MMCDMKTATSSSSSYICWTSRRRNMLRLYRQEMFKLLRHRGTYFCLVLVILQNIGCAWLSDLYRQTTRTSDLWVANFASPWLITVIMIAATATTIASEVEFNTLKDLVTQAYSREQVLISKWLTMLTYSVVLYAVMLGTTFINKFMWPSNQFAVTASFPGTPSLIWQVWLASTAANFMTMWLLLSVVFLLAVKFKRGVTAASVGVVGYVILLGLSRMTTQAVDKWEFLKWNPLNLLNYPVQLITIWLPKVTHLTNNQMFIGNLGYILVFLGLGLYFFGKREV</sequence>
<feature type="transmembrane region" description="Helical" evidence="1">
    <location>
        <begin position="258"/>
        <end position="277"/>
    </location>
</feature>
<evidence type="ECO:0000313" key="2">
    <source>
        <dbReference type="EMBL" id="RXI76763.1"/>
    </source>
</evidence>
<name>A0A4Q0VGA2_9LACO</name>
<feature type="transmembrane region" description="Helical" evidence="1">
    <location>
        <begin position="122"/>
        <end position="146"/>
    </location>
</feature>
<protein>
    <submittedName>
        <fullName evidence="2">ABC transporter permease</fullName>
    </submittedName>
</protein>
<keyword evidence="1" id="KW-0812">Transmembrane</keyword>
<dbReference type="Pfam" id="PF12679">
    <property type="entry name" value="ABC2_membrane_2"/>
    <property type="match status" value="1"/>
</dbReference>
<feature type="transmembrane region" description="Helical" evidence="1">
    <location>
        <begin position="80"/>
        <end position="101"/>
    </location>
</feature>
<dbReference type="AlphaFoldDB" id="A0A4Q0VGA2"/>
<comment type="caution">
    <text evidence="2">The sequence shown here is derived from an EMBL/GenBank/DDBJ whole genome shotgun (WGS) entry which is preliminary data.</text>
</comment>
<dbReference type="GO" id="GO:0140359">
    <property type="term" value="F:ABC-type transporter activity"/>
    <property type="evidence" value="ECO:0007669"/>
    <property type="project" value="InterPro"/>
</dbReference>
<feature type="transmembrane region" description="Helical" evidence="1">
    <location>
        <begin position="166"/>
        <end position="191"/>
    </location>
</feature>
<dbReference type="EMBL" id="QXIL01000026">
    <property type="protein sequence ID" value="RXI76763.1"/>
    <property type="molecule type" value="Genomic_DNA"/>
</dbReference>
<dbReference type="Proteomes" id="UP000290602">
    <property type="component" value="Unassembled WGS sequence"/>
</dbReference>